<reference evidence="6 7" key="1">
    <citation type="submission" date="2009-12" db="EMBL/GenBank/DDBJ databases">
        <title>The Genome Sequence of Anolis carolinensis (Green Anole Lizard).</title>
        <authorList>
            <consortium name="The Genome Sequencing Platform"/>
            <person name="Di Palma F."/>
            <person name="Alfoldi J."/>
            <person name="Heiman D."/>
            <person name="Young S."/>
            <person name="Grabherr M."/>
            <person name="Johnson J."/>
            <person name="Lander E.S."/>
            <person name="Lindblad-Toh K."/>
        </authorList>
    </citation>
    <scope>NUCLEOTIDE SEQUENCE [LARGE SCALE GENOMIC DNA]</scope>
    <source>
        <strain evidence="6 7">JBL SC #1</strain>
    </source>
</reference>
<dbReference type="InterPro" id="IPR015943">
    <property type="entry name" value="WD40/YVTN_repeat-like_dom_sf"/>
</dbReference>
<dbReference type="GO" id="GO:0097742">
    <property type="term" value="P:de novo centriole assembly"/>
    <property type="evidence" value="ECO:0007669"/>
    <property type="project" value="Ensembl"/>
</dbReference>
<dbReference type="GO" id="GO:1990757">
    <property type="term" value="F:ubiquitin ligase activator activity"/>
    <property type="evidence" value="ECO:0000318"/>
    <property type="project" value="GO_Central"/>
</dbReference>
<dbReference type="STRING" id="28377.ENSACAP00000015169"/>
<organism evidence="6 7">
    <name type="scientific">Anolis carolinensis</name>
    <name type="common">Green anole</name>
    <name type="synonym">American chameleon</name>
    <dbReference type="NCBI Taxonomy" id="28377"/>
    <lineage>
        <taxon>Eukaryota</taxon>
        <taxon>Metazoa</taxon>
        <taxon>Chordata</taxon>
        <taxon>Craniata</taxon>
        <taxon>Vertebrata</taxon>
        <taxon>Euteleostomi</taxon>
        <taxon>Lepidosauria</taxon>
        <taxon>Squamata</taxon>
        <taxon>Bifurcata</taxon>
        <taxon>Unidentata</taxon>
        <taxon>Episquamata</taxon>
        <taxon>Toxicofera</taxon>
        <taxon>Iguania</taxon>
        <taxon>Dactyloidae</taxon>
        <taxon>Anolis</taxon>
    </lineage>
</organism>
<dbReference type="Pfam" id="PF24807">
    <property type="entry name" value="WD40_CDC20-Fz"/>
    <property type="match status" value="1"/>
</dbReference>
<dbReference type="GO" id="GO:1905786">
    <property type="term" value="P:positive regulation of anaphase-promoting complex-dependent catabolic process"/>
    <property type="evidence" value="ECO:0000318"/>
    <property type="project" value="GO_Central"/>
</dbReference>
<proteinExistence type="inferred from homology"/>
<dbReference type="InParanoid" id="G1KR39"/>
<protein>
    <submittedName>
        <fullName evidence="6">Cell division cycle 20B</fullName>
    </submittedName>
</protein>
<reference evidence="6" key="2">
    <citation type="submission" date="2025-08" db="UniProtKB">
        <authorList>
            <consortium name="Ensembl"/>
        </authorList>
    </citation>
    <scope>IDENTIFICATION</scope>
</reference>
<evidence type="ECO:0000256" key="4">
    <source>
        <dbReference type="PROSITE-ProRule" id="PRU00221"/>
    </source>
</evidence>
<dbReference type="GO" id="GO:0098536">
    <property type="term" value="C:deuterosome"/>
    <property type="evidence" value="ECO:0007669"/>
    <property type="project" value="Ensembl"/>
</dbReference>
<dbReference type="OrthoDB" id="10263272at2759"/>
<evidence type="ECO:0000313" key="7">
    <source>
        <dbReference type="Proteomes" id="UP000001646"/>
    </source>
</evidence>
<dbReference type="InterPro" id="IPR019775">
    <property type="entry name" value="WD40_repeat_CS"/>
</dbReference>
<dbReference type="Bgee" id="ENSACAG00000015417">
    <property type="expression patterns" value="Expressed in dewlap and 4 other cell types or tissues"/>
</dbReference>
<feature type="repeat" description="WD" evidence="4">
    <location>
        <begin position="361"/>
        <end position="393"/>
    </location>
</feature>
<keyword evidence="2 4" id="KW-0853">WD repeat</keyword>
<feature type="repeat" description="WD" evidence="4">
    <location>
        <begin position="495"/>
        <end position="536"/>
    </location>
</feature>
<dbReference type="InterPro" id="IPR001680">
    <property type="entry name" value="WD40_rpt"/>
</dbReference>
<dbReference type="PROSITE" id="PS00678">
    <property type="entry name" value="WD_REPEATS_1"/>
    <property type="match status" value="1"/>
</dbReference>
<dbReference type="SMART" id="SM00320">
    <property type="entry name" value="WD40"/>
    <property type="match status" value="6"/>
</dbReference>
<dbReference type="PANTHER" id="PTHR19918:SF4">
    <property type="entry name" value="CELL DIVISION CYCLE PROTEIN 20 HOMOLOG B"/>
    <property type="match status" value="1"/>
</dbReference>
<evidence type="ECO:0000259" key="5">
    <source>
        <dbReference type="Pfam" id="PF24807"/>
    </source>
</evidence>
<dbReference type="GeneTree" id="ENSGT00950000183104"/>
<dbReference type="InterPro" id="IPR033010">
    <property type="entry name" value="Cdc20/Fizzy"/>
</dbReference>
<evidence type="ECO:0000256" key="1">
    <source>
        <dbReference type="ARBA" id="ARBA00006445"/>
    </source>
</evidence>
<sequence>MEWKLERSAAPKVKTDEDVLWEKIMRTLGRDLRWTREQHSLNRTPRKDIVDSQLLHRRNISKLANQENPIMETPSKTSYSEFKSCIVKKLAFQTPVASSPISTRWQQACTGNQAEQTFPPARYSTFAPDSDLKGAARKITAVQEHFKTPPEATVNEPKAFINAISLSERRKSNKQKYLHPTLTREVNSEKGSIKIEKLDCPWKGYKAGSKDECEAQGIPTHTESCPLQPEIRFHVTGLRDDYYLNILDWSQQNLLALALESVVHIWKGGRSEKLESIQLYSGSKYIASLAWMRENSYLALGTSDGEVQLWDVETQKKLRNMSGHKSVIGAMSWNGYILSSGSRLGYILHHDIRAQDYIGMVRQSKQSISSLQWSPDTELLACGSSDGLLNIWSHDLGVTMQCTPLNTIHHSSAVKAMGWCPWQSDVIATGGGMQDGCLRIWNISSMKTLGTVNSKSQICSLLWLPNTKEIVTGQGHPQNKVNIWRYPVLSNSAELHDHKGRVLHMALSPEGNRIFTAAADETAYVWKYQMETRMVDLQEENCSS</sequence>
<accession>G1KR39</accession>
<comment type="similarity">
    <text evidence="1">Belongs to the WD repeat CDC20/Fizzy family.</text>
</comment>
<evidence type="ECO:0000256" key="3">
    <source>
        <dbReference type="ARBA" id="ARBA00022737"/>
    </source>
</evidence>
<dbReference type="RefSeq" id="XP_008100993.1">
    <property type="nucleotide sequence ID" value="XM_008102786.2"/>
</dbReference>
<feature type="repeat" description="WD" evidence="4">
    <location>
        <begin position="279"/>
        <end position="320"/>
    </location>
</feature>
<dbReference type="CTD" id="166979"/>
<keyword evidence="7" id="KW-1185">Reference proteome</keyword>
<dbReference type="PROSITE" id="PS50082">
    <property type="entry name" value="WD_REPEATS_2"/>
    <property type="match status" value="3"/>
</dbReference>
<dbReference type="Gene3D" id="2.130.10.10">
    <property type="entry name" value="YVTN repeat-like/Quinoprotein amine dehydrogenase"/>
    <property type="match status" value="1"/>
</dbReference>
<dbReference type="Ensembl" id="ENSACAT00000015475.4">
    <property type="protein sequence ID" value="ENSACAP00000015169.3"/>
    <property type="gene ID" value="ENSACAG00000015417.4"/>
</dbReference>
<dbReference type="PANTHER" id="PTHR19918">
    <property type="entry name" value="CELL DIVISION CYCLE 20 CDC20 FIZZY -RELATED"/>
    <property type="match status" value="1"/>
</dbReference>
<dbReference type="InterPro" id="IPR056150">
    <property type="entry name" value="WD40_CDC20-Fz"/>
</dbReference>
<evidence type="ECO:0000313" key="6">
    <source>
        <dbReference type="Ensembl" id="ENSACAP00000015169.3"/>
    </source>
</evidence>
<feature type="domain" description="CDC20/Fizzy WD40" evidence="5">
    <location>
        <begin position="236"/>
        <end position="526"/>
    </location>
</feature>
<name>G1KR39_ANOCA</name>
<dbReference type="HOGENOM" id="CLU_014831_6_2_1"/>
<dbReference type="GO" id="GO:0031145">
    <property type="term" value="P:anaphase-promoting complex-dependent catabolic process"/>
    <property type="evidence" value="ECO:0000318"/>
    <property type="project" value="GO_Central"/>
</dbReference>
<dbReference type="InterPro" id="IPR036322">
    <property type="entry name" value="WD40_repeat_dom_sf"/>
</dbReference>
<dbReference type="GeneID" id="100563130"/>
<dbReference type="GO" id="GO:0005680">
    <property type="term" value="C:anaphase-promoting complex"/>
    <property type="evidence" value="ECO:0000318"/>
    <property type="project" value="GO_Central"/>
</dbReference>
<dbReference type="eggNOG" id="KOG0305">
    <property type="taxonomic scope" value="Eukaryota"/>
</dbReference>
<gene>
    <name evidence="6" type="primary">CDC20B</name>
</gene>
<evidence type="ECO:0000256" key="2">
    <source>
        <dbReference type="ARBA" id="ARBA00022574"/>
    </source>
</evidence>
<dbReference type="SUPFAM" id="SSF50978">
    <property type="entry name" value="WD40 repeat-like"/>
    <property type="match status" value="1"/>
</dbReference>
<keyword evidence="3" id="KW-0677">Repeat</keyword>
<dbReference type="AlphaFoldDB" id="G1KR39"/>
<dbReference type="PROSITE" id="PS50294">
    <property type="entry name" value="WD_REPEATS_REGION"/>
    <property type="match status" value="3"/>
</dbReference>
<dbReference type="GO" id="GO:0010997">
    <property type="term" value="F:anaphase-promoting complex binding"/>
    <property type="evidence" value="ECO:0000318"/>
    <property type="project" value="GO_Central"/>
</dbReference>
<dbReference type="KEGG" id="acs:100563130"/>
<dbReference type="Proteomes" id="UP000001646">
    <property type="component" value="Chromosome 2"/>
</dbReference>
<reference evidence="6" key="3">
    <citation type="submission" date="2025-09" db="UniProtKB">
        <authorList>
            <consortium name="Ensembl"/>
        </authorList>
    </citation>
    <scope>IDENTIFICATION</scope>
</reference>